<dbReference type="InterPro" id="IPR029069">
    <property type="entry name" value="HotDog_dom_sf"/>
</dbReference>
<dbReference type="InterPro" id="IPR006683">
    <property type="entry name" value="Thioestr_dom"/>
</dbReference>
<gene>
    <name evidence="2" type="ORF">METZ01_LOCUS214160</name>
</gene>
<organism evidence="2">
    <name type="scientific">marine metagenome</name>
    <dbReference type="NCBI Taxonomy" id="408172"/>
    <lineage>
        <taxon>unclassified sequences</taxon>
        <taxon>metagenomes</taxon>
        <taxon>ecological metagenomes</taxon>
    </lineage>
</organism>
<evidence type="ECO:0000259" key="1">
    <source>
        <dbReference type="Pfam" id="PF03061"/>
    </source>
</evidence>
<accession>A0A382FDZ1</accession>
<name>A0A382FDZ1_9ZZZZ</name>
<feature type="non-terminal residue" evidence="2">
    <location>
        <position position="1"/>
    </location>
</feature>
<dbReference type="Pfam" id="PF03061">
    <property type="entry name" value="4HBT"/>
    <property type="match status" value="1"/>
</dbReference>
<proteinExistence type="predicted"/>
<reference evidence="2" key="1">
    <citation type="submission" date="2018-05" db="EMBL/GenBank/DDBJ databases">
        <authorList>
            <person name="Lanie J.A."/>
            <person name="Ng W.-L."/>
            <person name="Kazmierczak K.M."/>
            <person name="Andrzejewski T.M."/>
            <person name="Davidsen T.M."/>
            <person name="Wayne K.J."/>
            <person name="Tettelin H."/>
            <person name="Glass J.I."/>
            <person name="Rusch D."/>
            <person name="Podicherti R."/>
            <person name="Tsui H.-C.T."/>
            <person name="Winkler M.E."/>
        </authorList>
    </citation>
    <scope>NUCLEOTIDE SEQUENCE</scope>
</reference>
<dbReference type="SUPFAM" id="SSF54637">
    <property type="entry name" value="Thioesterase/thiol ester dehydrase-isomerase"/>
    <property type="match status" value="1"/>
</dbReference>
<dbReference type="EMBL" id="UINC01049471">
    <property type="protein sequence ID" value="SVB61306.1"/>
    <property type="molecule type" value="Genomic_DNA"/>
</dbReference>
<feature type="domain" description="Thioesterase" evidence="1">
    <location>
        <begin position="27"/>
        <end position="86"/>
    </location>
</feature>
<dbReference type="AlphaFoldDB" id="A0A382FDZ1"/>
<protein>
    <recommendedName>
        <fullName evidence="1">Thioesterase domain-containing protein</fullName>
    </recommendedName>
</protein>
<sequence length="88" mass="10529">MTKIEIKKEDFEVFWSMTVRYYELDPQGIVHNANHAAFYDQAGYAYFKHVNYDYTKEMKESNQDFHTVQITIGYYKPLYLDDEIVIGV</sequence>
<dbReference type="CDD" id="cd00586">
    <property type="entry name" value="4HBT"/>
    <property type="match status" value="1"/>
</dbReference>
<dbReference type="Gene3D" id="3.10.129.10">
    <property type="entry name" value="Hotdog Thioesterase"/>
    <property type="match status" value="1"/>
</dbReference>
<feature type="non-terminal residue" evidence="2">
    <location>
        <position position="88"/>
    </location>
</feature>
<evidence type="ECO:0000313" key="2">
    <source>
        <dbReference type="EMBL" id="SVB61306.1"/>
    </source>
</evidence>